<feature type="region of interest" description="Disordered" evidence="1">
    <location>
        <begin position="37"/>
        <end position="78"/>
    </location>
</feature>
<organism evidence="2 3">
    <name type="scientific">Haematococcus lacustris</name>
    <name type="common">Green alga</name>
    <name type="synonym">Haematococcus pluvialis</name>
    <dbReference type="NCBI Taxonomy" id="44745"/>
    <lineage>
        <taxon>Eukaryota</taxon>
        <taxon>Viridiplantae</taxon>
        <taxon>Chlorophyta</taxon>
        <taxon>core chlorophytes</taxon>
        <taxon>Chlorophyceae</taxon>
        <taxon>CS clade</taxon>
        <taxon>Chlamydomonadales</taxon>
        <taxon>Haematococcaceae</taxon>
        <taxon>Haematococcus</taxon>
    </lineage>
</organism>
<reference evidence="2 3" key="1">
    <citation type="submission" date="2020-02" db="EMBL/GenBank/DDBJ databases">
        <title>Draft genome sequence of Haematococcus lacustris strain NIES-144.</title>
        <authorList>
            <person name="Morimoto D."/>
            <person name="Nakagawa S."/>
            <person name="Yoshida T."/>
            <person name="Sawayama S."/>
        </authorList>
    </citation>
    <scope>NUCLEOTIDE SEQUENCE [LARGE SCALE GENOMIC DNA]</scope>
    <source>
        <strain evidence="2 3">NIES-144</strain>
    </source>
</reference>
<feature type="compositionally biased region" description="Acidic residues" evidence="1">
    <location>
        <begin position="58"/>
        <end position="76"/>
    </location>
</feature>
<dbReference type="Proteomes" id="UP000485058">
    <property type="component" value="Unassembled WGS sequence"/>
</dbReference>
<feature type="non-terminal residue" evidence="2">
    <location>
        <position position="133"/>
    </location>
</feature>
<comment type="caution">
    <text evidence="2">The sequence shown here is derived from an EMBL/GenBank/DDBJ whole genome shotgun (WGS) entry which is preliminary data.</text>
</comment>
<gene>
    <name evidence="2" type="ORF">HaLaN_27019</name>
</gene>
<name>A0A6A0A8H8_HAELA</name>
<protein>
    <submittedName>
        <fullName evidence="2">Uncharacterized protein</fullName>
    </submittedName>
</protein>
<evidence type="ECO:0000313" key="3">
    <source>
        <dbReference type="Proteomes" id="UP000485058"/>
    </source>
</evidence>
<dbReference type="EMBL" id="BLLF01003909">
    <property type="protein sequence ID" value="GFH28514.1"/>
    <property type="molecule type" value="Genomic_DNA"/>
</dbReference>
<feature type="non-terminal residue" evidence="2">
    <location>
        <position position="1"/>
    </location>
</feature>
<accession>A0A6A0A8H8</accession>
<evidence type="ECO:0000313" key="2">
    <source>
        <dbReference type="EMBL" id="GFH28514.1"/>
    </source>
</evidence>
<proteinExistence type="predicted"/>
<keyword evidence="3" id="KW-1185">Reference proteome</keyword>
<dbReference type="AlphaFoldDB" id="A0A6A0A8H8"/>
<sequence length="133" mass="14355">VLSLRVYGQRLRGLWATPLHSVAVRANDLLQPYLLPEPAEGSQFEEGSKRQPGFAIEVEGEASADESEGEEVDEQDSGLLFGLLPSLTRMRLGAAQALRQAEDTTGQWLPHLQGEQHEGGEGAAEVGPPDHDS</sequence>
<evidence type="ECO:0000256" key="1">
    <source>
        <dbReference type="SAM" id="MobiDB-lite"/>
    </source>
</evidence>
<feature type="region of interest" description="Disordered" evidence="1">
    <location>
        <begin position="96"/>
        <end position="133"/>
    </location>
</feature>